<keyword evidence="2 4" id="KW-0067">ATP-binding</keyword>
<feature type="binding site" evidence="4">
    <location>
        <position position="219"/>
    </location>
    <ligand>
        <name>ATP</name>
        <dbReference type="ChEBI" id="CHEBI:30616"/>
    </ligand>
</feature>
<dbReference type="Gene3D" id="1.10.510.10">
    <property type="entry name" value="Transferase(Phosphotransferase) domain 1"/>
    <property type="match status" value="1"/>
</dbReference>
<name>A0ABR2GYL8_9EUKA</name>
<reference evidence="6 7" key="1">
    <citation type="submission" date="2024-04" db="EMBL/GenBank/DDBJ databases">
        <title>Tritrichomonas musculus Genome.</title>
        <authorList>
            <person name="Alves-Ferreira E."/>
            <person name="Grigg M."/>
            <person name="Lorenzi H."/>
            <person name="Galac M."/>
        </authorList>
    </citation>
    <scope>NUCLEOTIDE SEQUENCE [LARGE SCALE GENOMIC DNA]</scope>
    <source>
        <strain evidence="6 7">EAF2021</strain>
    </source>
</reference>
<dbReference type="InterPro" id="IPR000719">
    <property type="entry name" value="Prot_kinase_dom"/>
</dbReference>
<dbReference type="InterPro" id="IPR011990">
    <property type="entry name" value="TPR-like_helical_dom_sf"/>
</dbReference>
<feature type="domain" description="Protein kinase" evidence="5">
    <location>
        <begin position="190"/>
        <end position="413"/>
    </location>
</feature>
<dbReference type="CDD" id="cd00180">
    <property type="entry name" value="PKc"/>
    <property type="match status" value="1"/>
</dbReference>
<sequence>MQQFIHDFQNLLKEKNINMTNDHLKEILYKFIFIFYPDIQTEKGEKQYESNSKIIIIDECIYNSVNYYIIGFDYKIIILPKEDKTKSSILHDIFFKTDDCDKYFIENCKMQSEADSTNQIFFKEIQNFSTEFEIRNGKRLQNFWNMVVNCLSGLLIKKGYQNSLNRHDQKLSDKFAEHKEENRYYVNKSYIELRNLGQGSGGIVNLIYYIPKEEIFALKIPHDRNEYLNERERNNYLKIRYPFIVPYIGYIKFGKNLKYLLLEYVEGKTLDKYDLAKLSMNEKYNIIFELLLSICYLHSQNYIYRDFKYSNIMINQNKDAILIDFDCARKVSKETENEEQTNNFDDLIAAPEKYKTYKSDVYSLGCIIHFILYGKVPKKDNIFRINENFIFKSFLEDDPTKRPDISEINHIFYNIFLTRALNTFNSEKEVYLISLLTKENIPQVQFYLGSILLYARDINKAIHYFKLAANQNYQKAQYRLGNIYYDDQYVTRDINKAIHYFTLAANQNNPEAQHSLGVIYYDGQYATRDIDKAIHYFTLAANQNNPEAQHSLGVIYYDGQYVTRDINKAIHYFTLAANQNNPEAQCILGAIYYKGQYVTRDIDKAIHYFTLAANQNNPEAQHSLGVIYSNCQYVTRDIDKATHYFTLAANQNNSNAQIVLGYIYYKGLFVKQDIKKGKYLIMLASINNNRLANFAHGFLLHDGKYVKKDMSKAIHYYKESSSFNHYFSKNNLGIIYKHGYEKIEKNIGLAIEYFKEAIRQSNDYLSMYNLAHIYMYNELVNQNLNKSIDLLIRSMNKFIHSFILLCLALLKKFSSSDAIKKELKKRTDISENTKSEILVMVAICELFFKVLYESYQYQDFLYNMDLKPVLSSEIECIKEKDVHQTYPNAKELSPEFYKGFGEDI</sequence>
<dbReference type="Pfam" id="PF00069">
    <property type="entry name" value="Pkinase"/>
    <property type="match status" value="1"/>
</dbReference>
<dbReference type="PROSITE" id="PS00108">
    <property type="entry name" value="PROTEIN_KINASE_ST"/>
    <property type="match status" value="1"/>
</dbReference>
<dbReference type="InterPro" id="IPR008271">
    <property type="entry name" value="Ser/Thr_kinase_AS"/>
</dbReference>
<dbReference type="InterPro" id="IPR017441">
    <property type="entry name" value="Protein_kinase_ATP_BS"/>
</dbReference>
<evidence type="ECO:0000256" key="2">
    <source>
        <dbReference type="ARBA" id="ARBA00022840"/>
    </source>
</evidence>
<comment type="similarity">
    <text evidence="3">Belongs to the sel-1 family.</text>
</comment>
<dbReference type="PANTHER" id="PTHR11102:SF160">
    <property type="entry name" value="ERAD-ASSOCIATED E3 UBIQUITIN-PROTEIN LIGASE COMPONENT HRD3"/>
    <property type="match status" value="1"/>
</dbReference>
<evidence type="ECO:0000256" key="1">
    <source>
        <dbReference type="ARBA" id="ARBA00022741"/>
    </source>
</evidence>
<keyword evidence="7" id="KW-1185">Reference proteome</keyword>
<evidence type="ECO:0000313" key="6">
    <source>
        <dbReference type="EMBL" id="KAK8839024.1"/>
    </source>
</evidence>
<protein>
    <recommendedName>
        <fullName evidence="5">Protein kinase domain-containing protein</fullName>
    </recommendedName>
</protein>
<accession>A0ABR2GYL8</accession>
<dbReference type="Pfam" id="PF08238">
    <property type="entry name" value="Sel1"/>
    <property type="match status" value="10"/>
</dbReference>
<evidence type="ECO:0000313" key="7">
    <source>
        <dbReference type="Proteomes" id="UP001470230"/>
    </source>
</evidence>
<organism evidence="6 7">
    <name type="scientific">Tritrichomonas musculus</name>
    <dbReference type="NCBI Taxonomy" id="1915356"/>
    <lineage>
        <taxon>Eukaryota</taxon>
        <taxon>Metamonada</taxon>
        <taxon>Parabasalia</taxon>
        <taxon>Tritrichomonadida</taxon>
        <taxon>Tritrichomonadidae</taxon>
        <taxon>Tritrichomonas</taxon>
    </lineage>
</organism>
<dbReference type="PANTHER" id="PTHR11102">
    <property type="entry name" value="SEL-1-LIKE PROTEIN"/>
    <property type="match status" value="1"/>
</dbReference>
<dbReference type="Gene3D" id="1.25.40.10">
    <property type="entry name" value="Tetratricopeptide repeat domain"/>
    <property type="match status" value="1"/>
</dbReference>
<dbReference type="SUPFAM" id="SSF81901">
    <property type="entry name" value="HCP-like"/>
    <property type="match status" value="2"/>
</dbReference>
<evidence type="ECO:0000256" key="3">
    <source>
        <dbReference type="ARBA" id="ARBA00038101"/>
    </source>
</evidence>
<dbReference type="InterPro" id="IPR050767">
    <property type="entry name" value="Sel1_AlgK"/>
</dbReference>
<dbReference type="PROSITE" id="PS50011">
    <property type="entry name" value="PROTEIN_KINASE_DOM"/>
    <property type="match status" value="1"/>
</dbReference>
<proteinExistence type="inferred from homology"/>
<gene>
    <name evidence="6" type="ORF">M9Y10_032490</name>
</gene>
<evidence type="ECO:0000259" key="5">
    <source>
        <dbReference type="PROSITE" id="PS50011"/>
    </source>
</evidence>
<dbReference type="EMBL" id="JAPFFF010000053">
    <property type="protein sequence ID" value="KAK8839024.1"/>
    <property type="molecule type" value="Genomic_DNA"/>
</dbReference>
<dbReference type="SMART" id="SM00671">
    <property type="entry name" value="SEL1"/>
    <property type="match status" value="10"/>
</dbReference>
<dbReference type="SUPFAM" id="SSF56112">
    <property type="entry name" value="Protein kinase-like (PK-like)"/>
    <property type="match status" value="1"/>
</dbReference>
<evidence type="ECO:0000256" key="4">
    <source>
        <dbReference type="PROSITE-ProRule" id="PRU10141"/>
    </source>
</evidence>
<dbReference type="InterPro" id="IPR011009">
    <property type="entry name" value="Kinase-like_dom_sf"/>
</dbReference>
<dbReference type="PROSITE" id="PS00107">
    <property type="entry name" value="PROTEIN_KINASE_ATP"/>
    <property type="match status" value="1"/>
</dbReference>
<dbReference type="InterPro" id="IPR006597">
    <property type="entry name" value="Sel1-like"/>
</dbReference>
<dbReference type="Proteomes" id="UP001470230">
    <property type="component" value="Unassembled WGS sequence"/>
</dbReference>
<comment type="caution">
    <text evidence="6">The sequence shown here is derived from an EMBL/GenBank/DDBJ whole genome shotgun (WGS) entry which is preliminary data.</text>
</comment>
<keyword evidence="1 4" id="KW-0547">Nucleotide-binding</keyword>